<comment type="caution">
    <text evidence="3">The sequence shown here is derived from an EMBL/GenBank/DDBJ whole genome shotgun (WGS) entry which is preliminary data.</text>
</comment>
<accession>A0A839F0M9</accession>
<evidence type="ECO:0000256" key="2">
    <source>
        <dbReference type="SAM" id="SignalP"/>
    </source>
</evidence>
<dbReference type="AlphaFoldDB" id="A0A839F0M9"/>
<evidence type="ECO:0000256" key="1">
    <source>
        <dbReference type="SAM" id="MobiDB-lite"/>
    </source>
</evidence>
<evidence type="ECO:0008006" key="5">
    <source>
        <dbReference type="Google" id="ProtNLM"/>
    </source>
</evidence>
<reference evidence="3 4" key="1">
    <citation type="submission" date="2020-07" db="EMBL/GenBank/DDBJ databases">
        <title>Genomic Encyclopedia of Type Strains, Phase IV (KMG-V): Genome sequencing to study the core and pangenomes of soil and plant-associated prokaryotes.</title>
        <authorList>
            <person name="Whitman W."/>
        </authorList>
    </citation>
    <scope>NUCLEOTIDE SEQUENCE [LARGE SCALE GENOMIC DNA]</scope>
    <source>
        <strain evidence="3 4">RH2WT43</strain>
    </source>
</reference>
<proteinExistence type="predicted"/>
<dbReference type="Proteomes" id="UP000550401">
    <property type="component" value="Unassembled WGS sequence"/>
</dbReference>
<feature type="chain" id="PRO_5032924411" description="Parallel beta helix pectate lyase-like protein" evidence="2">
    <location>
        <begin position="31"/>
        <end position="358"/>
    </location>
</feature>
<evidence type="ECO:0000313" key="4">
    <source>
        <dbReference type="Proteomes" id="UP000550401"/>
    </source>
</evidence>
<keyword evidence="2" id="KW-0732">Signal</keyword>
<feature type="signal peptide" evidence="2">
    <location>
        <begin position="1"/>
        <end position="30"/>
    </location>
</feature>
<dbReference type="SUPFAM" id="SSF51126">
    <property type="entry name" value="Pectin lyase-like"/>
    <property type="match status" value="1"/>
</dbReference>
<protein>
    <recommendedName>
        <fullName evidence="5">Parallel beta helix pectate lyase-like protein</fullName>
    </recommendedName>
</protein>
<sequence>MPTATAAPPRLPRRIALSTLALLAAGTAHAHVFCATSAAQLQQALTAASDGGPYNGEDNEVDLAPGTYTTGAATSNGAFHYRSTAVTGLISIHGGFDANCQNPRSNPARAKLDGNGQTPVLAIVNAHAPIEVLELTVQNGESIGNGAGLSLSGGAGIAVLFTVIKNNHTTGLGGGFSIHADGLATSDYVFLETNLVTGNSADQDFGAGSITTDAAVVAVTHDTVYGNTTLGMGDSTGTGGLFLSAESGYLSNNIFRANTLYGFYLDSVDIFVNANWNAYGSSGGRPPASATDNTNAPPNFVDPAGGDFHLSGTSPLLAYSRSIVGRYLDLEGHSLPSGGRRDIGVYADTVFADAFDDG</sequence>
<gene>
    <name evidence="3" type="ORF">FHW12_000871</name>
</gene>
<feature type="region of interest" description="Disordered" evidence="1">
    <location>
        <begin position="282"/>
        <end position="304"/>
    </location>
</feature>
<evidence type="ECO:0000313" key="3">
    <source>
        <dbReference type="EMBL" id="MBA8886680.1"/>
    </source>
</evidence>
<dbReference type="RefSeq" id="WP_182529738.1">
    <property type="nucleotide sequence ID" value="NZ_JACGXL010000001.1"/>
</dbReference>
<dbReference type="EMBL" id="JACGXL010000001">
    <property type="protein sequence ID" value="MBA8886680.1"/>
    <property type="molecule type" value="Genomic_DNA"/>
</dbReference>
<dbReference type="InterPro" id="IPR011050">
    <property type="entry name" value="Pectin_lyase_fold/virulence"/>
</dbReference>
<organism evidence="3 4">
    <name type="scientific">Dokdonella fugitiva</name>
    <dbReference type="NCBI Taxonomy" id="328517"/>
    <lineage>
        <taxon>Bacteria</taxon>
        <taxon>Pseudomonadati</taxon>
        <taxon>Pseudomonadota</taxon>
        <taxon>Gammaproteobacteria</taxon>
        <taxon>Lysobacterales</taxon>
        <taxon>Rhodanobacteraceae</taxon>
        <taxon>Dokdonella</taxon>
    </lineage>
</organism>
<keyword evidence="4" id="KW-1185">Reference proteome</keyword>
<name>A0A839F0M9_9GAMM</name>